<name>A0A564ZCS7_HYMDI</name>
<dbReference type="Proteomes" id="UP000321570">
    <property type="component" value="Unassembled WGS sequence"/>
</dbReference>
<dbReference type="EMBL" id="CABIJS010000715">
    <property type="protein sequence ID" value="VUZ57301.1"/>
    <property type="molecule type" value="Genomic_DNA"/>
</dbReference>
<evidence type="ECO:0000313" key="1">
    <source>
        <dbReference type="EMBL" id="VUZ57301.1"/>
    </source>
</evidence>
<accession>A0A564ZCS7</accession>
<protein>
    <submittedName>
        <fullName evidence="1">Uncharacterized protein</fullName>
    </submittedName>
</protein>
<reference evidence="1 2" key="1">
    <citation type="submission" date="2019-07" db="EMBL/GenBank/DDBJ databases">
        <authorList>
            <person name="Jastrzebski P J."/>
            <person name="Paukszto L."/>
            <person name="Jastrzebski P J."/>
        </authorList>
    </citation>
    <scope>NUCLEOTIDE SEQUENCE [LARGE SCALE GENOMIC DNA]</scope>
    <source>
        <strain evidence="1 2">WMS-il1</strain>
    </source>
</reference>
<sequence>MNSQTEVSCFHIDLSLVGPIRGTPYPTLIDSLSKWFEVISIKSDATGAVINSLR</sequence>
<evidence type="ECO:0000313" key="2">
    <source>
        <dbReference type="Proteomes" id="UP000321570"/>
    </source>
</evidence>
<keyword evidence="2" id="KW-1185">Reference proteome</keyword>
<organism evidence="1 2">
    <name type="scientific">Hymenolepis diminuta</name>
    <name type="common">Rat tapeworm</name>
    <dbReference type="NCBI Taxonomy" id="6216"/>
    <lineage>
        <taxon>Eukaryota</taxon>
        <taxon>Metazoa</taxon>
        <taxon>Spiralia</taxon>
        <taxon>Lophotrochozoa</taxon>
        <taxon>Platyhelminthes</taxon>
        <taxon>Cestoda</taxon>
        <taxon>Eucestoda</taxon>
        <taxon>Cyclophyllidea</taxon>
        <taxon>Hymenolepididae</taxon>
        <taxon>Hymenolepis</taxon>
    </lineage>
</organism>
<proteinExistence type="predicted"/>
<dbReference type="AlphaFoldDB" id="A0A564ZCS7"/>
<gene>
    <name evidence="1" type="ORF">WMSIL1_LOCUS14775</name>
</gene>